<gene>
    <name evidence="1" type="ORF">AEK19_MT0196</name>
</gene>
<reference evidence="1" key="1">
    <citation type="submission" date="2017-03" db="EMBL/GenBank/DDBJ databases">
        <title>The mitochondrial genome of the carnivorous plant Utricularia reniformis (Lentibulariaceae): structure, comparative analysis and evolutionary landmarks.</title>
        <authorList>
            <person name="Silva S.R."/>
            <person name="Alvarenga D.O."/>
            <person name="Michael T.P."/>
            <person name="Miranda V.F.O."/>
            <person name="Varani A.M."/>
        </authorList>
    </citation>
    <scope>NUCLEOTIDE SEQUENCE</scope>
</reference>
<keyword evidence="1" id="KW-0496">Mitochondrion</keyword>
<proteinExistence type="predicted"/>
<sequence>MTNLRSQSVMPKSSLPHCFGVRLTSSWECVLGLYNIVGPNGLTCHDLDRIGAEIHTCTNPTIWLQT</sequence>
<accession>A0A1Y0AZ67</accession>
<evidence type="ECO:0000313" key="1">
    <source>
        <dbReference type="EMBL" id="ART30476.1"/>
    </source>
</evidence>
<organism evidence="1">
    <name type="scientific">Utricularia reniformis</name>
    <dbReference type="NCBI Taxonomy" id="192314"/>
    <lineage>
        <taxon>Eukaryota</taxon>
        <taxon>Viridiplantae</taxon>
        <taxon>Streptophyta</taxon>
        <taxon>Embryophyta</taxon>
        <taxon>Tracheophyta</taxon>
        <taxon>Spermatophyta</taxon>
        <taxon>Magnoliopsida</taxon>
        <taxon>eudicotyledons</taxon>
        <taxon>Gunneridae</taxon>
        <taxon>Pentapetalae</taxon>
        <taxon>asterids</taxon>
        <taxon>lamiids</taxon>
        <taxon>Lamiales</taxon>
        <taxon>Lentibulariaceae</taxon>
        <taxon>Utricularia</taxon>
    </lineage>
</organism>
<name>A0A1Y0AZ67_9LAMI</name>
<geneLocation type="mitochondrion" evidence="1"/>
<dbReference type="EMBL" id="KY774314">
    <property type="protein sequence ID" value="ART30476.1"/>
    <property type="molecule type" value="Genomic_DNA"/>
</dbReference>
<dbReference type="AlphaFoldDB" id="A0A1Y0AZ67"/>
<protein>
    <submittedName>
        <fullName evidence="1">Uncharacterized protein</fullName>
    </submittedName>
</protein>